<reference evidence="2" key="1">
    <citation type="submission" date="2023-10" db="EMBL/GenBank/DDBJ databases">
        <title>Genome assemblies of two species of porcelain crab, Petrolisthes cinctipes and Petrolisthes manimaculis (Anomura: Porcellanidae).</title>
        <authorList>
            <person name="Angst P."/>
        </authorList>
    </citation>
    <scope>NUCLEOTIDE SEQUENCE</scope>
    <source>
        <strain evidence="2">PB745_01</strain>
        <tissue evidence="2">Gill</tissue>
    </source>
</reference>
<accession>A0AAE1L0W8</accession>
<name>A0AAE1L0W8_PETCI</name>
<sequence length="130" mass="14171">MTLPLRSLSPPTPPSLQIWMGGVEGVGRSPSSRPIKPQRLVNQASYLAITRLTHSPPPLVSPTHHRHSSHPLTTTTRLTHSPPPLVSPTHHHSSHPLTCIIRTSTRLTHSLTTTTRSTHSQSSPLVSPTH</sequence>
<organism evidence="2 3">
    <name type="scientific">Petrolisthes cinctipes</name>
    <name type="common">Flat porcelain crab</name>
    <dbReference type="NCBI Taxonomy" id="88211"/>
    <lineage>
        <taxon>Eukaryota</taxon>
        <taxon>Metazoa</taxon>
        <taxon>Ecdysozoa</taxon>
        <taxon>Arthropoda</taxon>
        <taxon>Crustacea</taxon>
        <taxon>Multicrustacea</taxon>
        <taxon>Malacostraca</taxon>
        <taxon>Eumalacostraca</taxon>
        <taxon>Eucarida</taxon>
        <taxon>Decapoda</taxon>
        <taxon>Pleocyemata</taxon>
        <taxon>Anomura</taxon>
        <taxon>Galatheoidea</taxon>
        <taxon>Porcellanidae</taxon>
        <taxon>Petrolisthes</taxon>
    </lineage>
</organism>
<feature type="compositionally biased region" description="Low complexity" evidence="1">
    <location>
        <begin position="110"/>
        <end position="123"/>
    </location>
</feature>
<proteinExistence type="predicted"/>
<keyword evidence="3" id="KW-1185">Reference proteome</keyword>
<dbReference type="Proteomes" id="UP001286313">
    <property type="component" value="Unassembled WGS sequence"/>
</dbReference>
<evidence type="ECO:0000313" key="3">
    <source>
        <dbReference type="Proteomes" id="UP001286313"/>
    </source>
</evidence>
<dbReference type="EMBL" id="JAWQEG010000521">
    <property type="protein sequence ID" value="KAK3888895.1"/>
    <property type="molecule type" value="Genomic_DNA"/>
</dbReference>
<protein>
    <submittedName>
        <fullName evidence="2">Uncharacterized protein</fullName>
    </submittedName>
</protein>
<evidence type="ECO:0000313" key="2">
    <source>
        <dbReference type="EMBL" id="KAK3888895.1"/>
    </source>
</evidence>
<feature type="region of interest" description="Disordered" evidence="1">
    <location>
        <begin position="53"/>
        <end position="95"/>
    </location>
</feature>
<comment type="caution">
    <text evidence="2">The sequence shown here is derived from an EMBL/GenBank/DDBJ whole genome shotgun (WGS) entry which is preliminary data.</text>
</comment>
<dbReference type="AlphaFoldDB" id="A0AAE1L0W8"/>
<evidence type="ECO:0000256" key="1">
    <source>
        <dbReference type="SAM" id="MobiDB-lite"/>
    </source>
</evidence>
<feature type="region of interest" description="Disordered" evidence="1">
    <location>
        <begin position="110"/>
        <end position="130"/>
    </location>
</feature>
<gene>
    <name evidence="2" type="ORF">Pcinc_007068</name>
</gene>